<keyword evidence="2" id="KW-0472">Membrane</keyword>
<gene>
    <name evidence="4" type="ORF">WG66_13090</name>
</gene>
<dbReference type="AlphaFoldDB" id="A0A0W0FDC4"/>
<keyword evidence="3" id="KW-0732">Signal</keyword>
<dbReference type="EMBL" id="LATX01002090">
    <property type="protein sequence ID" value="KTB34352.1"/>
    <property type="molecule type" value="Genomic_DNA"/>
</dbReference>
<feature type="signal peptide" evidence="3">
    <location>
        <begin position="1"/>
        <end position="21"/>
    </location>
</feature>
<reference evidence="4 5" key="1">
    <citation type="submission" date="2015-12" db="EMBL/GenBank/DDBJ databases">
        <title>Draft genome sequence of Moniliophthora roreri, the causal agent of frosty pod rot of cacao.</title>
        <authorList>
            <person name="Aime M.C."/>
            <person name="Diaz-Valderrama J.R."/>
            <person name="Kijpornyongpan T."/>
            <person name="Phillips-Mora W."/>
        </authorList>
    </citation>
    <scope>NUCLEOTIDE SEQUENCE [LARGE SCALE GENOMIC DNA]</scope>
    <source>
        <strain evidence="4 5">MCA 2952</strain>
    </source>
</reference>
<dbReference type="Proteomes" id="UP000054988">
    <property type="component" value="Unassembled WGS sequence"/>
</dbReference>
<feature type="region of interest" description="Disordered" evidence="1">
    <location>
        <begin position="315"/>
        <end position="387"/>
    </location>
</feature>
<accession>A0A0W0FDC4</accession>
<name>A0A0W0FDC4_MONRR</name>
<sequence>MFLTLLFSTIVFLSLPAPSQCFSVIIPSRMYVNEQTSFAWRRNRNDPQSISVVMFDLSTVLNCTTDSDQVQKQEDNASIQRTDFSSGTLSLTASKTGSFYLCAYEIVTSTSSTSASVASSTSILASRQVFPGRATGQSTRQAIFKSVMFSVTPASTSASTSNNNTTTRLIAQIVGAVAGFLVLLSIIQIIRRRRRRARTNQIVMVSAEPVPPPPPPPPPSMLPYYYYGNMNNTGSDFPIPPLPLSFARHIAKPQQQPPTISPVVSYGPQPPLPAQSHYNTVAQSQPLLQQTSPPIAPLPPSNMISMPMLMPIGPTAIPSTYQTPIPPQSQMSPSTSSVPASQVSSERVEVPAYAEPVQVADSRITGSSSGNGGSEAEAPPPAYDSLK</sequence>
<evidence type="ECO:0000256" key="3">
    <source>
        <dbReference type="SAM" id="SignalP"/>
    </source>
</evidence>
<protein>
    <recommendedName>
        <fullName evidence="6">Ig-like domain-containing protein</fullName>
    </recommendedName>
</protein>
<keyword evidence="2" id="KW-0812">Transmembrane</keyword>
<feature type="transmembrane region" description="Helical" evidence="2">
    <location>
        <begin position="169"/>
        <end position="190"/>
    </location>
</feature>
<organism evidence="4 5">
    <name type="scientific">Moniliophthora roreri</name>
    <name type="common">Frosty pod rot fungus</name>
    <name type="synonym">Monilia roreri</name>
    <dbReference type="NCBI Taxonomy" id="221103"/>
    <lineage>
        <taxon>Eukaryota</taxon>
        <taxon>Fungi</taxon>
        <taxon>Dikarya</taxon>
        <taxon>Basidiomycota</taxon>
        <taxon>Agaricomycotina</taxon>
        <taxon>Agaricomycetes</taxon>
        <taxon>Agaricomycetidae</taxon>
        <taxon>Agaricales</taxon>
        <taxon>Marasmiineae</taxon>
        <taxon>Marasmiaceae</taxon>
        <taxon>Moniliophthora</taxon>
    </lineage>
</organism>
<keyword evidence="2" id="KW-1133">Transmembrane helix</keyword>
<evidence type="ECO:0000313" key="5">
    <source>
        <dbReference type="Proteomes" id="UP000054988"/>
    </source>
</evidence>
<feature type="compositionally biased region" description="Pro residues" evidence="1">
    <location>
        <begin position="378"/>
        <end position="387"/>
    </location>
</feature>
<feature type="compositionally biased region" description="Low complexity" evidence="1">
    <location>
        <begin position="328"/>
        <end position="345"/>
    </location>
</feature>
<feature type="chain" id="PRO_5006901674" description="Ig-like domain-containing protein" evidence="3">
    <location>
        <begin position="22"/>
        <end position="387"/>
    </location>
</feature>
<comment type="caution">
    <text evidence="4">The sequence shown here is derived from an EMBL/GenBank/DDBJ whole genome shotgun (WGS) entry which is preliminary data.</text>
</comment>
<evidence type="ECO:0008006" key="6">
    <source>
        <dbReference type="Google" id="ProtNLM"/>
    </source>
</evidence>
<proteinExistence type="predicted"/>
<evidence type="ECO:0000256" key="1">
    <source>
        <dbReference type="SAM" id="MobiDB-lite"/>
    </source>
</evidence>
<evidence type="ECO:0000313" key="4">
    <source>
        <dbReference type="EMBL" id="KTB34352.1"/>
    </source>
</evidence>
<evidence type="ECO:0000256" key="2">
    <source>
        <dbReference type="SAM" id="Phobius"/>
    </source>
</evidence>